<keyword evidence="3" id="KW-1185">Reference proteome</keyword>
<proteinExistence type="predicted"/>
<reference evidence="2" key="1">
    <citation type="journal article" date="2014" name="Int. J. Syst. Evol. Microbiol.">
        <title>Complete genome sequence of Corynebacterium casei LMG S-19264T (=DSM 44701T), isolated from a smear-ripened cheese.</title>
        <authorList>
            <consortium name="US DOE Joint Genome Institute (JGI-PGF)"/>
            <person name="Walter F."/>
            <person name="Albersmeier A."/>
            <person name="Kalinowski J."/>
            <person name="Ruckert C."/>
        </authorList>
    </citation>
    <scope>NUCLEOTIDE SEQUENCE</scope>
    <source>
        <strain evidence="2">JCM 4234</strain>
    </source>
</reference>
<dbReference type="Proteomes" id="UP000653493">
    <property type="component" value="Unassembled WGS sequence"/>
</dbReference>
<comment type="caution">
    <text evidence="2">The sequence shown here is derived from an EMBL/GenBank/DDBJ whole genome shotgun (WGS) entry which is preliminary data.</text>
</comment>
<evidence type="ECO:0000256" key="1">
    <source>
        <dbReference type="SAM" id="MobiDB-lite"/>
    </source>
</evidence>
<evidence type="ECO:0000313" key="2">
    <source>
        <dbReference type="EMBL" id="GGS67683.1"/>
    </source>
</evidence>
<gene>
    <name evidence="2" type="ORF">GCM10010238_65540</name>
</gene>
<evidence type="ECO:0000313" key="3">
    <source>
        <dbReference type="Proteomes" id="UP000653493"/>
    </source>
</evidence>
<accession>A0A918GUZ0</accession>
<protein>
    <submittedName>
        <fullName evidence="2">Uncharacterized protein</fullName>
    </submittedName>
</protein>
<organism evidence="2 3">
    <name type="scientific">Streptomyces griseoviridis</name>
    <dbReference type="NCBI Taxonomy" id="45398"/>
    <lineage>
        <taxon>Bacteria</taxon>
        <taxon>Bacillati</taxon>
        <taxon>Actinomycetota</taxon>
        <taxon>Actinomycetes</taxon>
        <taxon>Kitasatosporales</taxon>
        <taxon>Streptomycetaceae</taxon>
        <taxon>Streptomyces</taxon>
    </lineage>
</organism>
<dbReference type="AlphaFoldDB" id="A0A918GUZ0"/>
<feature type="compositionally biased region" description="Polar residues" evidence="1">
    <location>
        <begin position="52"/>
        <end position="62"/>
    </location>
</feature>
<feature type="region of interest" description="Disordered" evidence="1">
    <location>
        <begin position="35"/>
        <end position="62"/>
    </location>
</feature>
<sequence>MVALVGTAPLNASILTGPAGLDRVGVPAGPTGLLADAANAGEQGHADAPTPLRSTVGPQEDA</sequence>
<reference evidence="2" key="2">
    <citation type="submission" date="2020-09" db="EMBL/GenBank/DDBJ databases">
        <authorList>
            <person name="Sun Q."/>
            <person name="Ohkuma M."/>
        </authorList>
    </citation>
    <scope>NUCLEOTIDE SEQUENCE</scope>
    <source>
        <strain evidence="2">JCM 4234</strain>
    </source>
</reference>
<name>A0A918GUZ0_STRGD</name>
<dbReference type="EMBL" id="BMSL01000035">
    <property type="protein sequence ID" value="GGS67683.1"/>
    <property type="molecule type" value="Genomic_DNA"/>
</dbReference>